<dbReference type="GO" id="GO:0015562">
    <property type="term" value="F:efflux transmembrane transporter activity"/>
    <property type="evidence" value="ECO:0007669"/>
    <property type="project" value="TreeGrafter"/>
</dbReference>
<dbReference type="GO" id="GO:1990281">
    <property type="term" value="C:efflux pump complex"/>
    <property type="evidence" value="ECO:0007669"/>
    <property type="project" value="TreeGrafter"/>
</dbReference>
<dbReference type="InterPro" id="IPR058792">
    <property type="entry name" value="Beta-barrel_RND_2"/>
</dbReference>
<dbReference type="PANTHER" id="PTHR30469:SF15">
    <property type="entry name" value="HLYD FAMILY OF SECRETION PROTEINS"/>
    <property type="match status" value="1"/>
</dbReference>
<dbReference type="InterPro" id="IPR058627">
    <property type="entry name" value="MdtA-like_C"/>
</dbReference>
<keyword evidence="5" id="KW-1185">Reference proteome</keyword>
<feature type="domain" description="CusB-like beta-barrel" evidence="2">
    <location>
        <begin position="195"/>
        <end position="268"/>
    </location>
</feature>
<dbReference type="NCBIfam" id="TIGR01730">
    <property type="entry name" value="RND_mfp"/>
    <property type="match status" value="1"/>
</dbReference>
<evidence type="ECO:0000256" key="1">
    <source>
        <dbReference type="ARBA" id="ARBA00009477"/>
    </source>
</evidence>
<dbReference type="EMBL" id="SMRS01000006">
    <property type="protein sequence ID" value="KAA0874323.1"/>
    <property type="molecule type" value="Genomic_DNA"/>
</dbReference>
<dbReference type="InterPro" id="IPR006143">
    <property type="entry name" value="RND_pump_MFP"/>
</dbReference>
<organism evidence="4 5">
    <name type="scientific">Nitrincola tapanii</name>
    <dbReference type="NCBI Taxonomy" id="1708751"/>
    <lineage>
        <taxon>Bacteria</taxon>
        <taxon>Pseudomonadati</taxon>
        <taxon>Pseudomonadota</taxon>
        <taxon>Gammaproteobacteria</taxon>
        <taxon>Oceanospirillales</taxon>
        <taxon>Oceanospirillaceae</taxon>
        <taxon>Nitrincola</taxon>
    </lineage>
</organism>
<accession>A0A5A9W192</accession>
<reference evidence="4 5" key="1">
    <citation type="submission" date="2019-03" db="EMBL/GenBank/DDBJ databases">
        <title>Nitrincola sp. nov. isolated from an Indian soda lake.</title>
        <authorList>
            <person name="Joshi A."/>
            <person name="Thite S.V."/>
            <person name="Joseph N."/>
            <person name="Dhotre D."/>
            <person name="Moorthy M."/>
            <person name="Shouche Y.S."/>
        </authorList>
    </citation>
    <scope>NUCLEOTIDE SEQUENCE [LARGE SCALE GENOMIC DNA]</scope>
    <source>
        <strain evidence="4 5">MEB193</strain>
    </source>
</reference>
<evidence type="ECO:0000259" key="3">
    <source>
        <dbReference type="Pfam" id="PF25967"/>
    </source>
</evidence>
<evidence type="ECO:0000313" key="4">
    <source>
        <dbReference type="EMBL" id="KAA0874323.1"/>
    </source>
</evidence>
<dbReference type="Pfam" id="PF25967">
    <property type="entry name" value="RND-MFP_C"/>
    <property type="match status" value="1"/>
</dbReference>
<dbReference type="Proteomes" id="UP000325302">
    <property type="component" value="Unassembled WGS sequence"/>
</dbReference>
<gene>
    <name evidence="4" type="ORF">E1H14_08585</name>
</gene>
<feature type="domain" description="Multidrug resistance protein MdtA-like C-terminal permuted SH3" evidence="3">
    <location>
        <begin position="274"/>
        <end position="328"/>
    </location>
</feature>
<dbReference type="SUPFAM" id="SSF111369">
    <property type="entry name" value="HlyD-like secretion proteins"/>
    <property type="match status" value="1"/>
</dbReference>
<evidence type="ECO:0000313" key="5">
    <source>
        <dbReference type="Proteomes" id="UP000325302"/>
    </source>
</evidence>
<proteinExistence type="inferred from homology"/>
<sequence length="351" mass="38869">MKRWILAGALLLLAGCDTGSGSPPVSTTRAAPIHWVEVAEVEERSLALAVQRSGTLRALRSAQILSQEEGVITALPFYPGDRVEEGALLLSLDDRLLRAQRRRVSAELSQAQQDLQRARTLSERNLIAVEERQRRETELSVLQAEFELLDARLSYTRISAPFTGVISERLSEPNTFVARNTHVLSLMDPSSLLIDLNLSEQLLQTLQRGDAVQVQIDALGSTEHLGRVTRIYPEIDPRTRLGRVEISLDPLPEGARVGQFARVRIEAATQPRRVIPFAALRQGESTQVFVLNAASEVELRPVTTGLRLADQIEVLSGLEPGEQVVVRGFFGLRPGQKVSLSSRHNRMVEDE</sequence>
<evidence type="ECO:0000259" key="2">
    <source>
        <dbReference type="Pfam" id="PF25954"/>
    </source>
</evidence>
<dbReference type="AlphaFoldDB" id="A0A5A9W192"/>
<dbReference type="RefSeq" id="WP_149391056.1">
    <property type="nucleotide sequence ID" value="NZ_SMRS01000006.1"/>
</dbReference>
<dbReference type="Gene3D" id="2.40.30.170">
    <property type="match status" value="1"/>
</dbReference>
<comment type="caution">
    <text evidence="4">The sequence shown here is derived from an EMBL/GenBank/DDBJ whole genome shotgun (WGS) entry which is preliminary data.</text>
</comment>
<dbReference type="OrthoDB" id="9806939at2"/>
<dbReference type="Gene3D" id="2.40.50.100">
    <property type="match status" value="1"/>
</dbReference>
<dbReference type="Gene3D" id="1.10.287.470">
    <property type="entry name" value="Helix hairpin bin"/>
    <property type="match status" value="1"/>
</dbReference>
<dbReference type="PANTHER" id="PTHR30469">
    <property type="entry name" value="MULTIDRUG RESISTANCE PROTEIN MDTA"/>
    <property type="match status" value="1"/>
</dbReference>
<dbReference type="Gene3D" id="2.40.420.20">
    <property type="match status" value="1"/>
</dbReference>
<protein>
    <submittedName>
        <fullName evidence="4">Efflux RND transporter periplasmic adaptor subunit</fullName>
    </submittedName>
</protein>
<comment type="similarity">
    <text evidence="1">Belongs to the membrane fusion protein (MFP) (TC 8.A.1) family.</text>
</comment>
<dbReference type="Pfam" id="PF25954">
    <property type="entry name" value="Beta-barrel_RND_2"/>
    <property type="match status" value="1"/>
</dbReference>
<name>A0A5A9W192_9GAMM</name>
<dbReference type="PROSITE" id="PS51257">
    <property type="entry name" value="PROKAR_LIPOPROTEIN"/>
    <property type="match status" value="1"/>
</dbReference>